<dbReference type="PANTHER" id="PTHR45913">
    <property type="entry name" value="EPM2A-INTERACTING PROTEIN 1"/>
    <property type="match status" value="1"/>
</dbReference>
<evidence type="ECO:0000313" key="1">
    <source>
        <dbReference type="EMBL" id="KAJ4446530.1"/>
    </source>
</evidence>
<accession>A0ABQ8TIY3</accession>
<sequence>MLNMDNVMNIVVKTFNKIKSKALKHRQFRTFLKDMSQHYHDLIYYTEVRWLSRGRMLHRFFELREIIAKFMRTQGLPVPELEDEDRLNDLAFLTDICEHLNQLNTHLRMET</sequence>
<dbReference type="PANTHER" id="PTHR45913:SF21">
    <property type="entry name" value="DUF4371 DOMAIN-CONTAINING PROTEIN"/>
    <property type="match status" value="1"/>
</dbReference>
<comment type="caution">
    <text evidence="1">The sequence shown here is derived from an EMBL/GenBank/DDBJ whole genome shotgun (WGS) entry which is preliminary data.</text>
</comment>
<evidence type="ECO:0000313" key="2">
    <source>
        <dbReference type="Proteomes" id="UP001148838"/>
    </source>
</evidence>
<proteinExistence type="predicted"/>
<name>A0ABQ8TIY3_PERAM</name>
<dbReference type="EMBL" id="JAJSOF020000009">
    <property type="protein sequence ID" value="KAJ4446530.1"/>
    <property type="molecule type" value="Genomic_DNA"/>
</dbReference>
<reference evidence="1 2" key="1">
    <citation type="journal article" date="2022" name="Allergy">
        <title>Genome assembly and annotation of Periplaneta americana reveal a comprehensive cockroach allergen profile.</title>
        <authorList>
            <person name="Wang L."/>
            <person name="Xiong Q."/>
            <person name="Saelim N."/>
            <person name="Wang L."/>
            <person name="Nong W."/>
            <person name="Wan A.T."/>
            <person name="Shi M."/>
            <person name="Liu X."/>
            <person name="Cao Q."/>
            <person name="Hui J.H.L."/>
            <person name="Sookrung N."/>
            <person name="Leung T.F."/>
            <person name="Tungtrongchitr A."/>
            <person name="Tsui S.K.W."/>
        </authorList>
    </citation>
    <scope>NUCLEOTIDE SEQUENCE [LARGE SCALE GENOMIC DNA]</scope>
    <source>
        <strain evidence="1">PWHHKU_190912</strain>
    </source>
</reference>
<protein>
    <submittedName>
        <fullName evidence="1">Uncharacterized protein</fullName>
    </submittedName>
</protein>
<keyword evidence="2" id="KW-1185">Reference proteome</keyword>
<dbReference type="Proteomes" id="UP001148838">
    <property type="component" value="Unassembled WGS sequence"/>
</dbReference>
<organism evidence="1 2">
    <name type="scientific">Periplaneta americana</name>
    <name type="common">American cockroach</name>
    <name type="synonym">Blatta americana</name>
    <dbReference type="NCBI Taxonomy" id="6978"/>
    <lineage>
        <taxon>Eukaryota</taxon>
        <taxon>Metazoa</taxon>
        <taxon>Ecdysozoa</taxon>
        <taxon>Arthropoda</taxon>
        <taxon>Hexapoda</taxon>
        <taxon>Insecta</taxon>
        <taxon>Pterygota</taxon>
        <taxon>Neoptera</taxon>
        <taxon>Polyneoptera</taxon>
        <taxon>Dictyoptera</taxon>
        <taxon>Blattodea</taxon>
        <taxon>Blattoidea</taxon>
        <taxon>Blattidae</taxon>
        <taxon>Blattinae</taxon>
        <taxon>Periplaneta</taxon>
    </lineage>
</organism>
<gene>
    <name evidence="1" type="ORF">ANN_13226</name>
</gene>